<protein>
    <recommendedName>
        <fullName evidence="4">Ig-like domain-containing protein</fullName>
    </recommendedName>
</protein>
<evidence type="ECO:0000256" key="2">
    <source>
        <dbReference type="RuleBase" id="RU004439"/>
    </source>
</evidence>
<dbReference type="InterPro" id="IPR037055">
    <property type="entry name" value="MHC_I-like_Ag-recog_sf"/>
</dbReference>
<evidence type="ECO:0000256" key="3">
    <source>
        <dbReference type="SAM" id="Phobius"/>
    </source>
</evidence>
<evidence type="ECO:0000313" key="6">
    <source>
        <dbReference type="Proteomes" id="UP000261600"/>
    </source>
</evidence>
<dbReference type="InterPro" id="IPR007110">
    <property type="entry name" value="Ig-like_dom"/>
</dbReference>
<dbReference type="InterPro" id="IPR050208">
    <property type="entry name" value="MHC_class-I_related"/>
</dbReference>
<dbReference type="GO" id="GO:0009897">
    <property type="term" value="C:external side of plasma membrane"/>
    <property type="evidence" value="ECO:0007669"/>
    <property type="project" value="TreeGrafter"/>
</dbReference>
<dbReference type="PANTHER" id="PTHR16675:SF237">
    <property type="entry name" value="MHC CLASS I ANTIGEN TRANSCRIPT VARIANT 1-RELATED"/>
    <property type="match status" value="1"/>
</dbReference>
<proteinExistence type="inferred from homology"/>
<dbReference type="SMART" id="SM00407">
    <property type="entry name" value="IGc1"/>
    <property type="match status" value="1"/>
</dbReference>
<dbReference type="InterPro" id="IPR011161">
    <property type="entry name" value="MHC_I-like_Ag-recog"/>
</dbReference>
<name>A0A3Q3R3N0_MONAL</name>
<keyword evidence="1" id="KW-0325">Glycoprotein</keyword>
<dbReference type="SUPFAM" id="SSF48726">
    <property type="entry name" value="Immunoglobulin"/>
    <property type="match status" value="1"/>
</dbReference>
<dbReference type="GO" id="GO:0006955">
    <property type="term" value="P:immune response"/>
    <property type="evidence" value="ECO:0007669"/>
    <property type="project" value="TreeGrafter"/>
</dbReference>
<dbReference type="PANTHER" id="PTHR16675">
    <property type="entry name" value="MHC CLASS I-RELATED"/>
    <property type="match status" value="1"/>
</dbReference>
<evidence type="ECO:0000256" key="1">
    <source>
        <dbReference type="ARBA" id="ARBA00023180"/>
    </source>
</evidence>
<evidence type="ECO:0000313" key="5">
    <source>
        <dbReference type="Ensembl" id="ENSMALP00000025901.1"/>
    </source>
</evidence>
<keyword evidence="3" id="KW-0812">Transmembrane</keyword>
<feature type="domain" description="Ig-like" evidence="4">
    <location>
        <begin position="176"/>
        <end position="279"/>
    </location>
</feature>
<dbReference type="Ensembl" id="ENSMALT00000026380.1">
    <property type="protein sequence ID" value="ENSMALP00000025901.1"/>
    <property type="gene ID" value="ENSMALG00000018001.1"/>
</dbReference>
<keyword evidence="3" id="KW-1133">Transmembrane helix</keyword>
<reference evidence="5" key="1">
    <citation type="submission" date="2025-08" db="UniProtKB">
        <authorList>
            <consortium name="Ensembl"/>
        </authorList>
    </citation>
    <scope>IDENTIFICATION</scope>
</reference>
<dbReference type="Pfam" id="PF00129">
    <property type="entry name" value="MHC_I"/>
    <property type="match status" value="1"/>
</dbReference>
<accession>A0A3Q3R3N0</accession>
<dbReference type="FunFam" id="2.60.40.10:FF:000943">
    <property type="entry name" value="Classical MHC class I molecule, alpha-chain"/>
    <property type="match status" value="1"/>
</dbReference>
<dbReference type="GO" id="GO:0005615">
    <property type="term" value="C:extracellular space"/>
    <property type="evidence" value="ECO:0007669"/>
    <property type="project" value="TreeGrafter"/>
</dbReference>
<organism evidence="5 6">
    <name type="scientific">Monopterus albus</name>
    <name type="common">Swamp eel</name>
    <dbReference type="NCBI Taxonomy" id="43700"/>
    <lineage>
        <taxon>Eukaryota</taxon>
        <taxon>Metazoa</taxon>
        <taxon>Chordata</taxon>
        <taxon>Craniata</taxon>
        <taxon>Vertebrata</taxon>
        <taxon>Euteleostomi</taxon>
        <taxon>Actinopterygii</taxon>
        <taxon>Neopterygii</taxon>
        <taxon>Teleostei</taxon>
        <taxon>Neoteleostei</taxon>
        <taxon>Acanthomorphata</taxon>
        <taxon>Anabantaria</taxon>
        <taxon>Synbranchiformes</taxon>
        <taxon>Synbranchidae</taxon>
        <taxon>Monopterus</taxon>
    </lineage>
</organism>
<dbReference type="InterPro" id="IPR036179">
    <property type="entry name" value="Ig-like_dom_sf"/>
</dbReference>
<dbReference type="Gene3D" id="3.30.500.10">
    <property type="entry name" value="MHC class I-like antigen recognition-like"/>
    <property type="match status" value="1"/>
</dbReference>
<dbReference type="InterPro" id="IPR011162">
    <property type="entry name" value="MHC_I/II-like_Ag-recog"/>
</dbReference>
<comment type="similarity">
    <text evidence="2">Belongs to the MHC class I family.</text>
</comment>
<dbReference type="AlphaFoldDB" id="A0A3Q3R3N0"/>
<keyword evidence="3" id="KW-0472">Membrane</keyword>
<feature type="transmembrane region" description="Helical" evidence="3">
    <location>
        <begin position="6"/>
        <end position="26"/>
    </location>
</feature>
<dbReference type="SUPFAM" id="SSF54452">
    <property type="entry name" value="MHC antigen-recognition domain"/>
    <property type="match status" value="1"/>
</dbReference>
<dbReference type="InterPro" id="IPR003597">
    <property type="entry name" value="Ig_C1-set"/>
</dbReference>
<dbReference type="InterPro" id="IPR001039">
    <property type="entry name" value="MHC_I_a_a1/a2"/>
</dbReference>
<dbReference type="STRING" id="43700.ENSMALP00000025901"/>
<dbReference type="Proteomes" id="UP000261600">
    <property type="component" value="Unplaced"/>
</dbReference>
<reference evidence="5" key="2">
    <citation type="submission" date="2025-09" db="UniProtKB">
        <authorList>
            <consortium name="Ensembl"/>
        </authorList>
    </citation>
    <scope>IDENTIFICATION</scope>
</reference>
<sequence length="339" mass="38816">MFLVVPGTALWTVLMRVLIHFLVYFITTSSGLRTLPEYVTAAQTHGVVVFYCDSNVTLFATKKVIEDHPDHLKRYKQECKRSHKGSKVQLERLNLFFNQTGGVHVLQNIYGCQWDNETGQVDGYDQYGYDGEDFVSFDLKTETWKYSGKAVDIKYMWDRGRGYLTSINVFLTVICPERLKLYLDYGKTSLLRTVSLLQKTPSSPVSCHATGFYPNRVDMFWRKDGEELHEDVDHGEILPNNDGTFQMSVDLNISSVKPEDWSRYDCVFQLSGVKEDVVTKLDKAFIRTNWGKSANRCDGDCVSTKAGLKFQLQTLYPRACVVSSYVVIWMLTLDSDTEQ</sequence>
<dbReference type="SMR" id="A0A3Q3R3N0"/>
<dbReference type="PRINTS" id="PR01638">
    <property type="entry name" value="MHCCLASSI"/>
</dbReference>
<dbReference type="InterPro" id="IPR013783">
    <property type="entry name" value="Ig-like_fold"/>
</dbReference>
<keyword evidence="6" id="KW-1185">Reference proteome</keyword>
<dbReference type="Gene3D" id="2.60.40.10">
    <property type="entry name" value="Immunoglobulins"/>
    <property type="match status" value="1"/>
</dbReference>
<evidence type="ECO:0000259" key="4">
    <source>
        <dbReference type="PROSITE" id="PS50835"/>
    </source>
</evidence>
<dbReference type="PROSITE" id="PS50835">
    <property type="entry name" value="IG_LIKE"/>
    <property type="match status" value="1"/>
</dbReference>
<dbReference type="Pfam" id="PF07654">
    <property type="entry name" value="C1-set"/>
    <property type="match status" value="1"/>
</dbReference>